<dbReference type="InterPro" id="IPR004038">
    <property type="entry name" value="Ribosomal_eL8/eL30/eS12/Gad45"/>
</dbReference>
<evidence type="ECO:0000256" key="2">
    <source>
        <dbReference type="ARBA" id="ARBA00022980"/>
    </source>
</evidence>
<dbReference type="AlphaFoldDB" id="A0A0P7WUL1"/>
<dbReference type="SUPFAM" id="SSF55315">
    <property type="entry name" value="L30e-like"/>
    <property type="match status" value="1"/>
</dbReference>
<keyword evidence="3" id="KW-0687">Ribonucleoprotein</keyword>
<dbReference type="Gene3D" id="3.30.1330.30">
    <property type="match status" value="2"/>
</dbReference>
<feature type="domain" description="Ribosomal protein eL8/eL30/eS12/Gadd45" evidence="5">
    <location>
        <begin position="102"/>
        <end position="138"/>
    </location>
</feature>
<comment type="similarity">
    <text evidence="1 3">Belongs to the eukaryotic ribosomal protein eL8 family.</text>
</comment>
<dbReference type="InterPro" id="IPR029064">
    <property type="entry name" value="Ribosomal_eL30-like_sf"/>
</dbReference>
<evidence type="ECO:0000256" key="4">
    <source>
        <dbReference type="SAM" id="MobiDB-lite"/>
    </source>
</evidence>
<name>A0A0P7WUL1_SCLFO</name>
<proteinExistence type="inferred from homology"/>
<dbReference type="Proteomes" id="UP000034805">
    <property type="component" value="Unassembled WGS sequence"/>
</dbReference>
<evidence type="ECO:0000256" key="1">
    <source>
        <dbReference type="ARBA" id="ARBA00007337"/>
    </source>
</evidence>
<comment type="caution">
    <text evidence="6">The sequence shown here is derived from an EMBL/GenBank/DDBJ whole genome shotgun (WGS) entry which is preliminary data.</text>
</comment>
<organism evidence="6 7">
    <name type="scientific">Scleropages formosus</name>
    <name type="common">Asian bonytongue</name>
    <name type="synonym">Osteoglossum formosum</name>
    <dbReference type="NCBI Taxonomy" id="113540"/>
    <lineage>
        <taxon>Eukaryota</taxon>
        <taxon>Metazoa</taxon>
        <taxon>Chordata</taxon>
        <taxon>Craniata</taxon>
        <taxon>Vertebrata</taxon>
        <taxon>Euteleostomi</taxon>
        <taxon>Actinopterygii</taxon>
        <taxon>Neopterygii</taxon>
        <taxon>Teleostei</taxon>
        <taxon>Osteoglossocephala</taxon>
        <taxon>Osteoglossomorpha</taxon>
        <taxon>Osteoglossiformes</taxon>
        <taxon>Osteoglossidae</taxon>
        <taxon>Scleropages</taxon>
    </lineage>
</organism>
<dbReference type="PRINTS" id="PR00882">
    <property type="entry name" value="RIBOSOMALL7A"/>
</dbReference>
<evidence type="ECO:0000259" key="5">
    <source>
        <dbReference type="Pfam" id="PF01248"/>
    </source>
</evidence>
<dbReference type="PANTHER" id="PTHR23105">
    <property type="entry name" value="RIBOSOMAL PROTEIN L7AE FAMILY MEMBER"/>
    <property type="match status" value="1"/>
</dbReference>
<keyword evidence="2 3" id="KW-0689">Ribosomal protein</keyword>
<feature type="compositionally biased region" description="Basic residues" evidence="4">
    <location>
        <begin position="1"/>
        <end position="12"/>
    </location>
</feature>
<dbReference type="GO" id="GO:0022625">
    <property type="term" value="C:cytosolic large ribosomal subunit"/>
    <property type="evidence" value="ECO:0007669"/>
    <property type="project" value="UniProtKB-UniRule"/>
</dbReference>
<dbReference type="EMBL" id="JARO02004922">
    <property type="protein sequence ID" value="KPP67664.1"/>
    <property type="molecule type" value="Genomic_DNA"/>
</dbReference>
<comment type="function">
    <text evidence="3">Component of the ribosome.</text>
</comment>
<protein>
    <recommendedName>
        <fullName evidence="3">60S ribosomal protein L7a</fullName>
    </recommendedName>
</protein>
<dbReference type="Pfam" id="PF01248">
    <property type="entry name" value="Ribosomal_L7Ae"/>
    <property type="match status" value="1"/>
</dbReference>
<evidence type="ECO:0000313" key="6">
    <source>
        <dbReference type="EMBL" id="KPP67664.1"/>
    </source>
</evidence>
<dbReference type="InterPro" id="IPR004037">
    <property type="entry name" value="Ribosomal_eL8-like_CS"/>
</dbReference>
<dbReference type="STRING" id="113540.ENSSFOP00015015723"/>
<feature type="region of interest" description="Disordered" evidence="4">
    <location>
        <begin position="1"/>
        <end position="32"/>
    </location>
</feature>
<accession>A0A0P7WUL1</accession>
<dbReference type="PROSITE" id="PS01082">
    <property type="entry name" value="RIBOSOMAL_L7AE"/>
    <property type="match status" value="1"/>
</dbReference>
<gene>
    <name evidence="6" type="ORF">Z043_113718</name>
</gene>
<reference evidence="6 7" key="1">
    <citation type="submission" date="2015-08" db="EMBL/GenBank/DDBJ databases">
        <title>The genome of the Asian arowana (Scleropages formosus).</title>
        <authorList>
            <person name="Tan M.H."/>
            <person name="Gan H.M."/>
            <person name="Croft L.J."/>
            <person name="Austin C.M."/>
        </authorList>
    </citation>
    <scope>NUCLEOTIDE SEQUENCE [LARGE SCALE GENOMIC DNA]</scope>
    <source>
        <strain evidence="6">Aro1</strain>
    </source>
</reference>
<dbReference type="InterPro" id="IPR001921">
    <property type="entry name" value="Ribosomal_eL8_euk"/>
</dbReference>
<sequence length="165" mass="18562">MTAKEKKAKAKKVAPAPSLARSQESGQDIQPKRDLTRFVKWPRYIRLQRQRSILYKHLKVPPSINQFNQTLDRQTEQKAADKGDVPTERPPVLRAGLVTPLLVVFLPSLCHKMGVPYGIVKGKARLGCLVHRKTCASVDFTQIAFEDKGALAKLVESIETNYNEI</sequence>
<dbReference type="InterPro" id="IPR050257">
    <property type="entry name" value="eL8/uL1-like"/>
</dbReference>
<evidence type="ECO:0000313" key="7">
    <source>
        <dbReference type="Proteomes" id="UP000034805"/>
    </source>
</evidence>
<dbReference type="GO" id="GO:0003723">
    <property type="term" value="F:RNA binding"/>
    <property type="evidence" value="ECO:0007669"/>
    <property type="project" value="UniProtKB-UniRule"/>
</dbReference>
<dbReference type="GO" id="GO:0042254">
    <property type="term" value="P:ribosome biogenesis"/>
    <property type="evidence" value="ECO:0007669"/>
    <property type="project" value="InterPro"/>
</dbReference>
<evidence type="ECO:0000256" key="3">
    <source>
        <dbReference type="RuleBase" id="RU367042"/>
    </source>
</evidence>